<protein>
    <submittedName>
        <fullName evidence="1">Uncharacterized protein</fullName>
    </submittedName>
</protein>
<evidence type="ECO:0000313" key="1">
    <source>
        <dbReference type="EMBL" id="KZC08414.1"/>
    </source>
</evidence>
<reference evidence="1 2" key="1">
    <citation type="submission" date="2015-07" db="EMBL/GenBank/DDBJ databases">
        <title>The genome of Dufourea novaeangliae.</title>
        <authorList>
            <person name="Pan H."/>
            <person name="Kapheim K."/>
        </authorList>
    </citation>
    <scope>NUCLEOTIDE SEQUENCE [LARGE SCALE GENOMIC DNA]</scope>
    <source>
        <strain evidence="1">0120121106</strain>
        <tissue evidence="1">Whole body</tissue>
    </source>
</reference>
<evidence type="ECO:0000313" key="2">
    <source>
        <dbReference type="Proteomes" id="UP000076502"/>
    </source>
</evidence>
<keyword evidence="2" id="KW-1185">Reference proteome</keyword>
<dbReference type="EMBL" id="KQ434846">
    <property type="protein sequence ID" value="KZC08414.1"/>
    <property type="molecule type" value="Genomic_DNA"/>
</dbReference>
<proteinExistence type="predicted"/>
<dbReference type="AlphaFoldDB" id="A0A154PAL3"/>
<gene>
    <name evidence="1" type="ORF">WN55_09318</name>
</gene>
<accession>A0A154PAL3</accession>
<name>A0A154PAL3_DUFNO</name>
<dbReference type="Proteomes" id="UP000076502">
    <property type="component" value="Unassembled WGS sequence"/>
</dbReference>
<sequence>MGGGVRAIKMHRFIAIQQPLPGSFQTAKLNYRLMKLARGMKSLSDRAPVECAPRANPQRKKIRGVVEGFPGLRKRTEIRAVL</sequence>
<organism evidence="1 2">
    <name type="scientific">Dufourea novaeangliae</name>
    <name type="common">Sweat bee</name>
    <dbReference type="NCBI Taxonomy" id="178035"/>
    <lineage>
        <taxon>Eukaryota</taxon>
        <taxon>Metazoa</taxon>
        <taxon>Ecdysozoa</taxon>
        <taxon>Arthropoda</taxon>
        <taxon>Hexapoda</taxon>
        <taxon>Insecta</taxon>
        <taxon>Pterygota</taxon>
        <taxon>Neoptera</taxon>
        <taxon>Endopterygota</taxon>
        <taxon>Hymenoptera</taxon>
        <taxon>Apocrita</taxon>
        <taxon>Aculeata</taxon>
        <taxon>Apoidea</taxon>
        <taxon>Anthophila</taxon>
        <taxon>Halictidae</taxon>
        <taxon>Rophitinae</taxon>
        <taxon>Dufourea</taxon>
    </lineage>
</organism>